<sequence>VQKSNFKRIFNNQRERVNTNRKMEKTKTDLQVRDEEDAQAGIEIWEYVFGFTSMVVVKCAIELGIAETIEKHGGPITLEELSASQGYDPSSLHRIIRFLVHHGFLKEKPTGQGNTIGYIQLPLSSRLLRGTQNNMADSILLESSPVMLEPWLLLSSRVRANGNSTFEGVHGQDVWKYCAANSGHNKLIDDAMACNARLAVAALVKGCPEVFHGINTFVDVGGGNGIALSSLVKAFPWIQGINFDLPHVVSVAPVRDGWVLHDWNDEECITILKKCKEAIARDKGKVIIVEAVVSGEQKDDKLEYVRLMLDMVMTAHTDTDKERTFKEWEDVILKAGFSRFNIKPIGAVQSIIEIFP</sequence>
<feature type="domain" description="O-methyltransferase C-terminal" evidence="5">
    <location>
        <begin position="151"/>
        <end position="254"/>
    </location>
</feature>
<feature type="active site" description="Proton acceptor" evidence="4">
    <location>
        <position position="261"/>
    </location>
</feature>
<dbReference type="SUPFAM" id="SSF53335">
    <property type="entry name" value="S-adenosyl-L-methionine-dependent methyltransferases"/>
    <property type="match status" value="1"/>
</dbReference>
<name>A0A9Q0J420_9ROSI</name>
<dbReference type="GO" id="GO:0032259">
    <property type="term" value="P:methylation"/>
    <property type="evidence" value="ECO:0007669"/>
    <property type="project" value="UniProtKB-KW"/>
</dbReference>
<gene>
    <name evidence="7" type="ORF">Tsubulata_006132</name>
</gene>
<dbReference type="InterPro" id="IPR001077">
    <property type="entry name" value="COMT_C"/>
</dbReference>
<reference evidence="7" key="2">
    <citation type="journal article" date="2023" name="Plants (Basel)">
        <title>Annotation of the Turnera subulata (Passifloraceae) Draft Genome Reveals the S-Locus Evolved after the Divergence of Turneroideae from Passifloroideae in a Stepwise Manner.</title>
        <authorList>
            <person name="Henning P.M."/>
            <person name="Roalson E.H."/>
            <person name="Mir W."/>
            <person name="McCubbin A.G."/>
            <person name="Shore J.S."/>
        </authorList>
    </citation>
    <scope>NUCLEOTIDE SEQUENCE</scope>
    <source>
        <strain evidence="7">F60SS</strain>
    </source>
</reference>
<dbReference type="SUPFAM" id="SSF46785">
    <property type="entry name" value="Winged helix' DNA-binding domain"/>
    <property type="match status" value="1"/>
</dbReference>
<dbReference type="Proteomes" id="UP001141552">
    <property type="component" value="Unassembled WGS sequence"/>
</dbReference>
<keyword evidence="1" id="KW-0489">Methyltransferase</keyword>
<dbReference type="PANTHER" id="PTHR11746">
    <property type="entry name" value="O-METHYLTRANSFERASE"/>
    <property type="match status" value="1"/>
</dbReference>
<evidence type="ECO:0000259" key="6">
    <source>
        <dbReference type="Pfam" id="PF08100"/>
    </source>
</evidence>
<feature type="non-terminal residue" evidence="7">
    <location>
        <position position="356"/>
    </location>
</feature>
<dbReference type="Gene3D" id="1.10.10.10">
    <property type="entry name" value="Winged helix-like DNA-binding domain superfamily/Winged helix DNA-binding domain"/>
    <property type="match status" value="1"/>
</dbReference>
<keyword evidence="3" id="KW-0949">S-adenosyl-L-methionine</keyword>
<feature type="domain" description="O-methyltransferase dimerisation" evidence="6">
    <location>
        <begin position="45"/>
        <end position="129"/>
    </location>
</feature>
<keyword evidence="8" id="KW-1185">Reference proteome</keyword>
<dbReference type="PIRSF" id="PIRSF005739">
    <property type="entry name" value="O-mtase"/>
    <property type="match status" value="1"/>
</dbReference>
<evidence type="ECO:0008006" key="9">
    <source>
        <dbReference type="Google" id="ProtNLM"/>
    </source>
</evidence>
<dbReference type="PROSITE" id="PS51683">
    <property type="entry name" value="SAM_OMT_II"/>
    <property type="match status" value="1"/>
</dbReference>
<evidence type="ECO:0000313" key="8">
    <source>
        <dbReference type="Proteomes" id="UP001141552"/>
    </source>
</evidence>
<dbReference type="GO" id="GO:0046983">
    <property type="term" value="F:protein dimerization activity"/>
    <property type="evidence" value="ECO:0007669"/>
    <property type="project" value="InterPro"/>
</dbReference>
<dbReference type="InterPro" id="IPR016461">
    <property type="entry name" value="COMT-like"/>
</dbReference>
<evidence type="ECO:0000256" key="4">
    <source>
        <dbReference type="PIRSR" id="PIRSR005739-1"/>
    </source>
</evidence>
<evidence type="ECO:0000256" key="2">
    <source>
        <dbReference type="ARBA" id="ARBA00022679"/>
    </source>
</evidence>
<dbReference type="OrthoDB" id="1606438at2759"/>
<proteinExistence type="predicted"/>
<dbReference type="Pfam" id="PF00891">
    <property type="entry name" value="Methyltransf_2"/>
    <property type="match status" value="2"/>
</dbReference>
<organism evidence="7 8">
    <name type="scientific">Turnera subulata</name>
    <dbReference type="NCBI Taxonomy" id="218843"/>
    <lineage>
        <taxon>Eukaryota</taxon>
        <taxon>Viridiplantae</taxon>
        <taxon>Streptophyta</taxon>
        <taxon>Embryophyta</taxon>
        <taxon>Tracheophyta</taxon>
        <taxon>Spermatophyta</taxon>
        <taxon>Magnoliopsida</taxon>
        <taxon>eudicotyledons</taxon>
        <taxon>Gunneridae</taxon>
        <taxon>Pentapetalae</taxon>
        <taxon>rosids</taxon>
        <taxon>fabids</taxon>
        <taxon>Malpighiales</taxon>
        <taxon>Passifloraceae</taxon>
        <taxon>Turnera</taxon>
    </lineage>
</organism>
<evidence type="ECO:0000256" key="3">
    <source>
        <dbReference type="ARBA" id="ARBA00022691"/>
    </source>
</evidence>
<accession>A0A9Q0J420</accession>
<dbReference type="InterPro" id="IPR029063">
    <property type="entry name" value="SAM-dependent_MTases_sf"/>
</dbReference>
<keyword evidence="2" id="KW-0808">Transferase</keyword>
<comment type="caution">
    <text evidence="7">The sequence shown here is derived from an EMBL/GenBank/DDBJ whole genome shotgun (WGS) entry which is preliminary data.</text>
</comment>
<evidence type="ECO:0000256" key="1">
    <source>
        <dbReference type="ARBA" id="ARBA00022603"/>
    </source>
</evidence>
<protein>
    <recommendedName>
        <fullName evidence="9">O-methyltransferase domain-containing protein</fullName>
    </recommendedName>
</protein>
<dbReference type="Gene3D" id="3.40.50.150">
    <property type="entry name" value="Vaccinia Virus protein VP39"/>
    <property type="match status" value="2"/>
</dbReference>
<dbReference type="Pfam" id="PF08100">
    <property type="entry name" value="Dimerisation"/>
    <property type="match status" value="1"/>
</dbReference>
<reference evidence="7" key="1">
    <citation type="submission" date="2022-02" db="EMBL/GenBank/DDBJ databases">
        <authorList>
            <person name="Henning P.M."/>
            <person name="McCubbin A.G."/>
            <person name="Shore J.S."/>
        </authorList>
    </citation>
    <scope>NUCLEOTIDE SEQUENCE</scope>
    <source>
        <strain evidence="7">F60SS</strain>
        <tissue evidence="7">Leaves</tissue>
    </source>
</reference>
<evidence type="ECO:0000313" key="7">
    <source>
        <dbReference type="EMBL" id="KAJ4826905.1"/>
    </source>
</evidence>
<dbReference type="AlphaFoldDB" id="A0A9Q0J420"/>
<dbReference type="GO" id="GO:0008171">
    <property type="term" value="F:O-methyltransferase activity"/>
    <property type="evidence" value="ECO:0007669"/>
    <property type="project" value="InterPro"/>
</dbReference>
<dbReference type="InterPro" id="IPR036390">
    <property type="entry name" value="WH_DNA-bd_sf"/>
</dbReference>
<dbReference type="InterPro" id="IPR012967">
    <property type="entry name" value="COMT_dimerisation"/>
</dbReference>
<dbReference type="EMBL" id="JAKUCV010006547">
    <property type="protein sequence ID" value="KAJ4826905.1"/>
    <property type="molecule type" value="Genomic_DNA"/>
</dbReference>
<feature type="domain" description="O-methyltransferase C-terminal" evidence="5">
    <location>
        <begin position="258"/>
        <end position="338"/>
    </location>
</feature>
<dbReference type="InterPro" id="IPR036388">
    <property type="entry name" value="WH-like_DNA-bd_sf"/>
</dbReference>
<evidence type="ECO:0000259" key="5">
    <source>
        <dbReference type="Pfam" id="PF00891"/>
    </source>
</evidence>